<evidence type="ECO:0000313" key="2">
    <source>
        <dbReference type="EMBL" id="KAK9879028.1"/>
    </source>
</evidence>
<keyword evidence="3" id="KW-1185">Reference proteome</keyword>
<dbReference type="EMBL" id="JARQZJ010000061">
    <property type="protein sequence ID" value="KAK9879028.1"/>
    <property type="molecule type" value="Genomic_DNA"/>
</dbReference>
<feature type="region of interest" description="Disordered" evidence="1">
    <location>
        <begin position="185"/>
        <end position="218"/>
    </location>
</feature>
<sequence length="435" mass="50338">MNKNSSTLTSVCASTTIQVMPDDLTTFNEPLSNSSSSFENNFLFFDDYDSSSSDISLFEEEDKYLNLKLFDNKIGLLHNSEFSTSPIWPKFFSKETKSPFCDGTTQTRKLQDSSKNQNINKNPFMEMLPLKEQCSLLDSENEVKQPILRTSSSVIFPKEYERSSLFDNQGRTLFWTMSLEHVDKNKDISKPPTLPVKQRRSSEYLQESDRSKHRPLSNVTNRCEAEYEILRKLPPIPILPNFADLEKSNSTENESYNQPVNAIKLNPPALPPRPRSREKIKIKKQNEPLFTERYTSNLDECFRNSTEVSKNVLIENKLKTTNELRVKPVVPPRQSKVSSAEHFCNQKSDSNNEKDVNETIAAECLETNSQIQNNSNYPSRHVRHELVKKKLTPQMTEQITEALIQSVDRHNLFKYIMGNTFIDLYVYKLRRCRSE</sequence>
<evidence type="ECO:0000256" key="1">
    <source>
        <dbReference type="SAM" id="MobiDB-lite"/>
    </source>
</evidence>
<gene>
    <name evidence="2" type="ORF">WA026_003839</name>
</gene>
<accession>A0AAW1UD14</accession>
<protein>
    <submittedName>
        <fullName evidence="2">Uncharacterized protein</fullName>
    </submittedName>
</protein>
<organism evidence="2 3">
    <name type="scientific">Henosepilachna vigintioctopunctata</name>
    <dbReference type="NCBI Taxonomy" id="420089"/>
    <lineage>
        <taxon>Eukaryota</taxon>
        <taxon>Metazoa</taxon>
        <taxon>Ecdysozoa</taxon>
        <taxon>Arthropoda</taxon>
        <taxon>Hexapoda</taxon>
        <taxon>Insecta</taxon>
        <taxon>Pterygota</taxon>
        <taxon>Neoptera</taxon>
        <taxon>Endopterygota</taxon>
        <taxon>Coleoptera</taxon>
        <taxon>Polyphaga</taxon>
        <taxon>Cucujiformia</taxon>
        <taxon>Coccinelloidea</taxon>
        <taxon>Coccinellidae</taxon>
        <taxon>Epilachninae</taxon>
        <taxon>Epilachnini</taxon>
        <taxon>Henosepilachna</taxon>
    </lineage>
</organism>
<evidence type="ECO:0000313" key="3">
    <source>
        <dbReference type="Proteomes" id="UP001431783"/>
    </source>
</evidence>
<name>A0AAW1UD14_9CUCU</name>
<comment type="caution">
    <text evidence="2">The sequence shown here is derived from an EMBL/GenBank/DDBJ whole genome shotgun (WGS) entry which is preliminary data.</text>
</comment>
<reference evidence="2 3" key="1">
    <citation type="submission" date="2023-03" db="EMBL/GenBank/DDBJ databases">
        <title>Genome insight into feeding habits of ladybird beetles.</title>
        <authorList>
            <person name="Li H.-S."/>
            <person name="Huang Y.-H."/>
            <person name="Pang H."/>
        </authorList>
    </citation>
    <scope>NUCLEOTIDE SEQUENCE [LARGE SCALE GENOMIC DNA]</scope>
    <source>
        <strain evidence="2">SYSU_2023b</strain>
        <tissue evidence="2">Whole body</tissue>
    </source>
</reference>
<dbReference type="Proteomes" id="UP001431783">
    <property type="component" value="Unassembled WGS sequence"/>
</dbReference>
<dbReference type="AlphaFoldDB" id="A0AAW1UD14"/>
<proteinExistence type="predicted"/>